<feature type="non-terminal residue" evidence="1">
    <location>
        <position position="52"/>
    </location>
</feature>
<evidence type="ECO:0000313" key="2">
    <source>
        <dbReference type="Proteomes" id="UP000313359"/>
    </source>
</evidence>
<organism evidence="1 2">
    <name type="scientific">Lentinus tigrinus ALCF2SS1-6</name>
    <dbReference type="NCBI Taxonomy" id="1328759"/>
    <lineage>
        <taxon>Eukaryota</taxon>
        <taxon>Fungi</taxon>
        <taxon>Dikarya</taxon>
        <taxon>Basidiomycota</taxon>
        <taxon>Agaricomycotina</taxon>
        <taxon>Agaricomycetes</taxon>
        <taxon>Polyporales</taxon>
        <taxon>Polyporaceae</taxon>
        <taxon>Lentinus</taxon>
    </lineage>
</organism>
<dbReference type="EMBL" id="ML122342">
    <property type="protein sequence ID" value="RPD52734.1"/>
    <property type="molecule type" value="Genomic_DNA"/>
</dbReference>
<dbReference type="OrthoDB" id="2724167at2759"/>
<feature type="non-terminal residue" evidence="1">
    <location>
        <position position="1"/>
    </location>
</feature>
<name>A0A5C2RN35_9APHY</name>
<sequence length="52" mass="6144">QALMLANQTTFRNCLVVMRLTTRKSELPTRTTVRNRIEDKFNDFIDELKSDI</sequence>
<protein>
    <submittedName>
        <fullName evidence="1">Uncharacterized protein</fullName>
    </submittedName>
</protein>
<keyword evidence="2" id="KW-1185">Reference proteome</keyword>
<evidence type="ECO:0000313" key="1">
    <source>
        <dbReference type="EMBL" id="RPD52734.1"/>
    </source>
</evidence>
<dbReference type="AlphaFoldDB" id="A0A5C2RN35"/>
<accession>A0A5C2RN35</accession>
<proteinExistence type="predicted"/>
<reference evidence="1" key="1">
    <citation type="journal article" date="2018" name="Genome Biol. Evol.">
        <title>Genomics and development of Lentinus tigrinus, a white-rot wood-decaying mushroom with dimorphic fruiting bodies.</title>
        <authorList>
            <person name="Wu B."/>
            <person name="Xu Z."/>
            <person name="Knudson A."/>
            <person name="Carlson A."/>
            <person name="Chen N."/>
            <person name="Kovaka S."/>
            <person name="LaButti K."/>
            <person name="Lipzen A."/>
            <person name="Pennachio C."/>
            <person name="Riley R."/>
            <person name="Schakwitz W."/>
            <person name="Umezawa K."/>
            <person name="Ohm R.A."/>
            <person name="Grigoriev I.V."/>
            <person name="Nagy L.G."/>
            <person name="Gibbons J."/>
            <person name="Hibbett D."/>
        </authorList>
    </citation>
    <scope>NUCLEOTIDE SEQUENCE [LARGE SCALE GENOMIC DNA]</scope>
    <source>
        <strain evidence="1">ALCF2SS1-6</strain>
    </source>
</reference>
<gene>
    <name evidence="1" type="ORF">L227DRAFT_465449</name>
</gene>
<dbReference type="Proteomes" id="UP000313359">
    <property type="component" value="Unassembled WGS sequence"/>
</dbReference>